<sequence length="1028" mass="118595">MSSDTKSEEVDESILDEPVEGANLTIDEDIDESILDHEMEIDEPSNAPSEMHSDAHSEESTLHSTVEIKEETSNDTQHTDTEEKSKTNGDSPAKKTPTKRARRSRARRNETDDEVDDDEKDEDIESDHKAMLSSADRKINVGDDFQARVDESQKDDNLLPQLSEEEDEREYVMWRPPGDLDETKLMDYCEDAIGVYKLTYDRALYILQKSNFDFGIAREKVKRRRLITEEWCEDDRILFKQAFHMFGKRFDKIRQTMPHRSMASIIQFYYNTKKDTDYKSLFDSRMADDSDDEEGSDDELDYEDGLCDNCGEECHTLHPIDEVKLCYVCRMYYKLMRKHRPCNYASAINEFRQRKVRKCPEDMQDIANEFVEMAQYAEMNESDNDGVQVVQSPKTKCHEETKVAMRELTKVRSRAVRLECSLKAQRAEGLMNGLDSFRYLVSKEDRRDEEGSSRRDRVRGSHTWTEEERIIAFHCLLRYGRDFEAVAEVLGTKTSDKVKSFYTEMKADIDKLLEKEAETEAEMIASFDVEQELSVETAKTVEIMSSQHSSPVESTSSSIPAGAEAVKYNSSHHHRPASSRKLFVNHHNGNGHNSESSHVVDGLEPEDDLWEEDEDTHEERFGKMPTISSERLASHVDTMFTKLTEDMERAAAVYGDGSFFARNFETYDAEVQELGKLSEKEARAQLQRYALRCHVNEREKDQLHKRNRELSDAVEVLRIHIMRTQVNVLDQARRIAKQATDGLSDLQQTSSKEITKLKQKHALSLAQSNTLQNQLKQTSAQLEAKKEELKEANKHLDMLRFERDSLQNHSDQLDQKLEQNDARVHDLQSRLDAKEDALAVARAEIATRDQEIRELREKLKHVEDASELRVRRREMEITKQMDHYLEETKAVDAERERLAKIKIMELQKQLKLIDSQLEEAERRALAAEEKVADYEENLVQYRGQMEGEALRAITNGYRNALSAIPSSRSGAAMDRLFPMRSSSYGENIEPPLDPCVKPNSARNSRGKIPSRSDIVSSRADASRHRRKK</sequence>
<feature type="coiled-coil region" evidence="5">
    <location>
        <begin position="729"/>
        <end position="865"/>
    </location>
</feature>
<dbReference type="Gene3D" id="1.10.10.60">
    <property type="entry name" value="Homeodomain-like"/>
    <property type="match status" value="1"/>
</dbReference>
<accession>A0ABR1E4A0</accession>
<reference evidence="9 10" key="1">
    <citation type="submission" date="2023-08" db="EMBL/GenBank/DDBJ databases">
        <title>A Necator americanus chromosomal reference genome.</title>
        <authorList>
            <person name="Ilik V."/>
            <person name="Petrzelkova K.J."/>
            <person name="Pardy F."/>
            <person name="Fuh T."/>
            <person name="Niatou-Singa F.S."/>
            <person name="Gouil Q."/>
            <person name="Baker L."/>
            <person name="Ritchie M.E."/>
            <person name="Jex A.R."/>
            <person name="Gazzola D."/>
            <person name="Li H."/>
            <person name="Toshio Fujiwara R."/>
            <person name="Zhan B."/>
            <person name="Aroian R.V."/>
            <person name="Pafco B."/>
            <person name="Schwarz E.M."/>
        </authorList>
    </citation>
    <scope>NUCLEOTIDE SEQUENCE [LARGE SCALE GENOMIC DNA]</scope>
    <source>
        <strain evidence="9 10">Aroian</strain>
        <tissue evidence="9">Whole animal</tissue>
    </source>
</reference>
<dbReference type="PANTHER" id="PTHR16089:SF28">
    <property type="entry name" value="REST COREPRESSOR"/>
    <property type="match status" value="1"/>
</dbReference>
<protein>
    <recommendedName>
        <fullName evidence="11">Myb-like DNA-binding domain protein</fullName>
    </recommendedName>
</protein>
<dbReference type="SMART" id="SM00717">
    <property type="entry name" value="SANT"/>
    <property type="match status" value="2"/>
</dbReference>
<dbReference type="Pfam" id="PF01448">
    <property type="entry name" value="ELM2"/>
    <property type="match status" value="1"/>
</dbReference>
<dbReference type="SMART" id="SM01189">
    <property type="entry name" value="ELM2"/>
    <property type="match status" value="1"/>
</dbReference>
<comment type="caution">
    <text evidence="9">The sequence shown here is derived from an EMBL/GenBank/DDBJ whole genome shotgun (WGS) entry which is preliminary data.</text>
</comment>
<name>A0ABR1E4A0_NECAM</name>
<gene>
    <name evidence="9" type="primary">Necator_chrV.g20163</name>
    <name evidence="9" type="ORF">RB195_015371</name>
</gene>
<dbReference type="SUPFAM" id="SSF57997">
    <property type="entry name" value="Tropomyosin"/>
    <property type="match status" value="1"/>
</dbReference>
<dbReference type="InterPro" id="IPR009057">
    <property type="entry name" value="Homeodomain-like_sf"/>
</dbReference>
<dbReference type="PANTHER" id="PTHR16089">
    <property type="entry name" value="REST COREPRESSOR COREST PROTEIN-RELATED"/>
    <property type="match status" value="1"/>
</dbReference>
<feature type="domain" description="SANT" evidence="8">
    <location>
        <begin position="226"/>
        <end position="277"/>
    </location>
</feature>
<feature type="compositionally biased region" description="Basic and acidic residues" evidence="6">
    <location>
        <begin position="51"/>
        <end position="87"/>
    </location>
</feature>
<dbReference type="InterPro" id="IPR017884">
    <property type="entry name" value="SANT_dom"/>
</dbReference>
<dbReference type="EMBL" id="JAVFWL010000005">
    <property type="protein sequence ID" value="KAK6757507.1"/>
    <property type="molecule type" value="Genomic_DNA"/>
</dbReference>
<evidence type="ECO:0000313" key="10">
    <source>
        <dbReference type="Proteomes" id="UP001303046"/>
    </source>
</evidence>
<keyword evidence="2" id="KW-0805">Transcription regulation</keyword>
<evidence type="ECO:0000256" key="1">
    <source>
        <dbReference type="ARBA" id="ARBA00004123"/>
    </source>
</evidence>
<dbReference type="PROSITE" id="PS51293">
    <property type="entry name" value="SANT"/>
    <property type="match status" value="2"/>
</dbReference>
<keyword evidence="10" id="KW-1185">Reference proteome</keyword>
<dbReference type="CDD" id="cd00167">
    <property type="entry name" value="SANT"/>
    <property type="match status" value="1"/>
</dbReference>
<dbReference type="Gene3D" id="4.10.1240.50">
    <property type="match status" value="1"/>
</dbReference>
<feature type="compositionally biased region" description="Basic residues" evidence="6">
    <location>
        <begin position="96"/>
        <end position="106"/>
    </location>
</feature>
<feature type="coiled-coil region" evidence="5">
    <location>
        <begin position="903"/>
        <end position="944"/>
    </location>
</feature>
<dbReference type="PROSITE" id="PS51156">
    <property type="entry name" value="ELM2"/>
    <property type="match status" value="1"/>
</dbReference>
<keyword evidence="4" id="KW-0539">Nucleus</keyword>
<evidence type="ECO:0000256" key="5">
    <source>
        <dbReference type="SAM" id="Coils"/>
    </source>
</evidence>
<evidence type="ECO:0000256" key="2">
    <source>
        <dbReference type="ARBA" id="ARBA00023015"/>
    </source>
</evidence>
<feature type="region of interest" description="Disordered" evidence="6">
    <location>
        <begin position="981"/>
        <end position="1028"/>
    </location>
</feature>
<dbReference type="InterPro" id="IPR051066">
    <property type="entry name" value="Trans_reg/Corepressor"/>
</dbReference>
<dbReference type="InterPro" id="IPR000949">
    <property type="entry name" value="ELM2_dom"/>
</dbReference>
<feature type="compositionally biased region" description="Acidic residues" evidence="6">
    <location>
        <begin position="26"/>
        <end position="43"/>
    </location>
</feature>
<feature type="compositionally biased region" description="Acidic residues" evidence="6">
    <location>
        <begin position="111"/>
        <end position="125"/>
    </location>
</feature>
<evidence type="ECO:0000256" key="6">
    <source>
        <dbReference type="SAM" id="MobiDB-lite"/>
    </source>
</evidence>
<dbReference type="InterPro" id="IPR001005">
    <property type="entry name" value="SANT/Myb"/>
</dbReference>
<evidence type="ECO:0000256" key="4">
    <source>
        <dbReference type="ARBA" id="ARBA00023242"/>
    </source>
</evidence>
<proteinExistence type="predicted"/>
<feature type="compositionally biased region" description="Acidic residues" evidence="6">
    <location>
        <begin position="9"/>
        <end position="19"/>
    </location>
</feature>
<feature type="region of interest" description="Disordered" evidence="6">
    <location>
        <begin position="1"/>
        <end position="125"/>
    </location>
</feature>
<evidence type="ECO:0008006" key="11">
    <source>
        <dbReference type="Google" id="ProtNLM"/>
    </source>
</evidence>
<keyword evidence="5" id="KW-0175">Coiled coil</keyword>
<evidence type="ECO:0000256" key="3">
    <source>
        <dbReference type="ARBA" id="ARBA00023163"/>
    </source>
</evidence>
<dbReference type="Proteomes" id="UP001303046">
    <property type="component" value="Unassembled WGS sequence"/>
</dbReference>
<comment type="subcellular location">
    <subcellularLocation>
        <location evidence="1">Nucleus</location>
    </subcellularLocation>
</comment>
<dbReference type="Gene3D" id="1.20.58.1880">
    <property type="match status" value="1"/>
</dbReference>
<keyword evidence="3" id="KW-0804">Transcription</keyword>
<evidence type="ECO:0000259" key="7">
    <source>
        <dbReference type="PROSITE" id="PS51156"/>
    </source>
</evidence>
<organism evidence="9 10">
    <name type="scientific">Necator americanus</name>
    <name type="common">Human hookworm</name>
    <dbReference type="NCBI Taxonomy" id="51031"/>
    <lineage>
        <taxon>Eukaryota</taxon>
        <taxon>Metazoa</taxon>
        <taxon>Ecdysozoa</taxon>
        <taxon>Nematoda</taxon>
        <taxon>Chromadorea</taxon>
        <taxon>Rhabditida</taxon>
        <taxon>Rhabditina</taxon>
        <taxon>Rhabditomorpha</taxon>
        <taxon>Strongyloidea</taxon>
        <taxon>Ancylostomatidae</taxon>
        <taxon>Bunostominae</taxon>
        <taxon>Necator</taxon>
    </lineage>
</organism>
<evidence type="ECO:0000313" key="9">
    <source>
        <dbReference type="EMBL" id="KAK6757507.1"/>
    </source>
</evidence>
<evidence type="ECO:0000259" key="8">
    <source>
        <dbReference type="PROSITE" id="PS51293"/>
    </source>
</evidence>
<dbReference type="SUPFAM" id="SSF46689">
    <property type="entry name" value="Homeodomain-like"/>
    <property type="match status" value="2"/>
</dbReference>
<feature type="domain" description="SANT" evidence="8">
    <location>
        <begin position="459"/>
        <end position="510"/>
    </location>
</feature>
<feature type="domain" description="ELM2" evidence="7">
    <location>
        <begin position="137"/>
        <end position="225"/>
    </location>
</feature>